<evidence type="ECO:0000256" key="1">
    <source>
        <dbReference type="SAM" id="MobiDB-lite"/>
    </source>
</evidence>
<feature type="compositionally biased region" description="Polar residues" evidence="1">
    <location>
        <begin position="49"/>
        <end position="58"/>
    </location>
</feature>
<accession>A0A1Y2CWJ0</accession>
<keyword evidence="4" id="KW-1185">Reference proteome</keyword>
<evidence type="ECO:0008006" key="5">
    <source>
        <dbReference type="Google" id="ProtNLM"/>
    </source>
</evidence>
<feature type="signal peptide" evidence="2">
    <location>
        <begin position="1"/>
        <end position="20"/>
    </location>
</feature>
<comment type="caution">
    <text evidence="3">The sequence shown here is derived from an EMBL/GenBank/DDBJ whole genome shotgun (WGS) entry which is preliminary data.</text>
</comment>
<reference evidence="3 4" key="1">
    <citation type="submission" date="2016-07" db="EMBL/GenBank/DDBJ databases">
        <title>Pervasive Adenine N6-methylation of Active Genes in Fungi.</title>
        <authorList>
            <consortium name="DOE Joint Genome Institute"/>
            <person name="Mondo S.J."/>
            <person name="Dannebaum R.O."/>
            <person name="Kuo R.C."/>
            <person name="Labutti K."/>
            <person name="Haridas S."/>
            <person name="Kuo A."/>
            <person name="Salamov A."/>
            <person name="Ahrendt S.R."/>
            <person name="Lipzen A."/>
            <person name="Sullivan W."/>
            <person name="Andreopoulos W.B."/>
            <person name="Clum A."/>
            <person name="Lindquist E."/>
            <person name="Daum C."/>
            <person name="Ramamoorthy G.K."/>
            <person name="Gryganskyi A."/>
            <person name="Culley D."/>
            <person name="Magnuson J.K."/>
            <person name="James T.Y."/>
            <person name="O'Malley M.A."/>
            <person name="Stajich J.E."/>
            <person name="Spatafora J.W."/>
            <person name="Visel A."/>
            <person name="Grigoriev I.V."/>
        </authorList>
    </citation>
    <scope>NUCLEOTIDE SEQUENCE [LARGE SCALE GENOMIC DNA]</scope>
    <source>
        <strain evidence="3 4">JEL800</strain>
    </source>
</reference>
<dbReference type="Proteomes" id="UP000193642">
    <property type="component" value="Unassembled WGS sequence"/>
</dbReference>
<dbReference type="AlphaFoldDB" id="A0A1Y2CWJ0"/>
<feature type="chain" id="PRO_5012530881" description="Secreted protein" evidence="2">
    <location>
        <begin position="21"/>
        <end position="110"/>
    </location>
</feature>
<sequence length="110" mass="11945">MTSQALILLFELHLLPATMAMVTPPPGQSNDLRLQGTDRPGLNVRGTGRSPTSSQQPWYLGMGTSNHFWIAAASVTDQQRRSPQMGVSVVPHRLDQGGIFEMNGAGKRNC</sequence>
<keyword evidence="2" id="KW-0732">Signal</keyword>
<gene>
    <name evidence="3" type="ORF">BCR33DRAFT_780364</name>
</gene>
<proteinExistence type="predicted"/>
<dbReference type="EMBL" id="MCGO01000005">
    <property type="protein sequence ID" value="ORY51380.1"/>
    <property type="molecule type" value="Genomic_DNA"/>
</dbReference>
<name>A0A1Y2CWJ0_9FUNG</name>
<organism evidence="3 4">
    <name type="scientific">Rhizoclosmatium globosum</name>
    <dbReference type="NCBI Taxonomy" id="329046"/>
    <lineage>
        <taxon>Eukaryota</taxon>
        <taxon>Fungi</taxon>
        <taxon>Fungi incertae sedis</taxon>
        <taxon>Chytridiomycota</taxon>
        <taxon>Chytridiomycota incertae sedis</taxon>
        <taxon>Chytridiomycetes</taxon>
        <taxon>Chytridiales</taxon>
        <taxon>Chytriomycetaceae</taxon>
        <taxon>Rhizoclosmatium</taxon>
    </lineage>
</organism>
<evidence type="ECO:0000256" key="2">
    <source>
        <dbReference type="SAM" id="SignalP"/>
    </source>
</evidence>
<protein>
    <recommendedName>
        <fullName evidence="5">Secreted protein</fullName>
    </recommendedName>
</protein>
<evidence type="ECO:0000313" key="4">
    <source>
        <dbReference type="Proteomes" id="UP000193642"/>
    </source>
</evidence>
<evidence type="ECO:0000313" key="3">
    <source>
        <dbReference type="EMBL" id="ORY51380.1"/>
    </source>
</evidence>
<feature type="region of interest" description="Disordered" evidence="1">
    <location>
        <begin position="24"/>
        <end position="58"/>
    </location>
</feature>